<dbReference type="AlphaFoldDB" id="A0A5C5VM01"/>
<gene>
    <name evidence="2" type="ORF">Enr8_13670</name>
</gene>
<accession>A0A5C5VM01</accession>
<comment type="caution">
    <text evidence="2">The sequence shown here is derived from an EMBL/GenBank/DDBJ whole genome shotgun (WGS) entry which is preliminary data.</text>
</comment>
<evidence type="ECO:0000313" key="2">
    <source>
        <dbReference type="EMBL" id="TWT39666.1"/>
    </source>
</evidence>
<feature type="domain" description="3-keto-alpha-glucoside-1,2-lyase/3-keto-2-hydroxy-glucal hydratase" evidence="1">
    <location>
        <begin position="2"/>
        <end position="105"/>
    </location>
</feature>
<evidence type="ECO:0000313" key="3">
    <source>
        <dbReference type="Proteomes" id="UP000318878"/>
    </source>
</evidence>
<evidence type="ECO:0000259" key="1">
    <source>
        <dbReference type="Pfam" id="PF06439"/>
    </source>
</evidence>
<dbReference type="GO" id="GO:0016787">
    <property type="term" value="F:hydrolase activity"/>
    <property type="evidence" value="ECO:0007669"/>
    <property type="project" value="InterPro"/>
</dbReference>
<reference evidence="2 3" key="1">
    <citation type="submission" date="2019-02" db="EMBL/GenBank/DDBJ databases">
        <title>Deep-cultivation of Planctomycetes and their phenomic and genomic characterization uncovers novel biology.</title>
        <authorList>
            <person name="Wiegand S."/>
            <person name="Jogler M."/>
            <person name="Boedeker C."/>
            <person name="Pinto D."/>
            <person name="Vollmers J."/>
            <person name="Rivas-Marin E."/>
            <person name="Kohn T."/>
            <person name="Peeters S.H."/>
            <person name="Heuer A."/>
            <person name="Rast P."/>
            <person name="Oberbeckmann S."/>
            <person name="Bunk B."/>
            <person name="Jeske O."/>
            <person name="Meyerdierks A."/>
            <person name="Storesund J.E."/>
            <person name="Kallscheuer N."/>
            <person name="Luecker S."/>
            <person name="Lage O.M."/>
            <person name="Pohl T."/>
            <person name="Merkel B.J."/>
            <person name="Hornburger P."/>
            <person name="Mueller R.-W."/>
            <person name="Bruemmer F."/>
            <person name="Labrenz M."/>
            <person name="Spormann A.M."/>
            <person name="Op Den Camp H."/>
            <person name="Overmann J."/>
            <person name="Amann R."/>
            <person name="Jetten M.S.M."/>
            <person name="Mascher T."/>
            <person name="Medema M.H."/>
            <person name="Devos D.P."/>
            <person name="Kaster A.-K."/>
            <person name="Ovreas L."/>
            <person name="Rohde M."/>
            <person name="Galperin M.Y."/>
            <person name="Jogler C."/>
        </authorList>
    </citation>
    <scope>NUCLEOTIDE SEQUENCE [LARGE SCALE GENOMIC DNA]</scope>
    <source>
        <strain evidence="2 3">Enr8</strain>
    </source>
</reference>
<dbReference type="EMBL" id="SJPF01000001">
    <property type="protein sequence ID" value="TWT39666.1"/>
    <property type="molecule type" value="Genomic_DNA"/>
</dbReference>
<dbReference type="Gene3D" id="2.60.120.560">
    <property type="entry name" value="Exo-inulinase, domain 1"/>
    <property type="match status" value="1"/>
</dbReference>
<keyword evidence="3" id="KW-1185">Reference proteome</keyword>
<dbReference type="Proteomes" id="UP000318878">
    <property type="component" value="Unassembled WGS sequence"/>
</dbReference>
<dbReference type="InterPro" id="IPR010496">
    <property type="entry name" value="AL/BT2_dom"/>
</dbReference>
<organism evidence="2 3">
    <name type="scientific">Blastopirellula retiformator</name>
    <dbReference type="NCBI Taxonomy" id="2527970"/>
    <lineage>
        <taxon>Bacteria</taxon>
        <taxon>Pseudomonadati</taxon>
        <taxon>Planctomycetota</taxon>
        <taxon>Planctomycetia</taxon>
        <taxon>Pirellulales</taxon>
        <taxon>Pirellulaceae</taxon>
        <taxon>Blastopirellula</taxon>
    </lineage>
</organism>
<dbReference type="Pfam" id="PF06439">
    <property type="entry name" value="3keto-disac_hyd"/>
    <property type="match status" value="1"/>
</dbReference>
<sequence length="112" mass="12424">MQFRSEALPGGSVSGYQADVGAGWWGKLYEEHGRGLLWDKSGEPHLKPGEWNQYEIVAQGDHIQTFLNGKACVDLKDEKGAKRGVFALQLHSGGPTEVRFRNPKLEILESSE</sequence>
<proteinExistence type="predicted"/>
<protein>
    <recommendedName>
        <fullName evidence="1">3-keto-alpha-glucoside-1,2-lyase/3-keto-2-hydroxy-glucal hydratase domain-containing protein</fullName>
    </recommendedName>
</protein>
<name>A0A5C5VM01_9BACT</name>